<keyword evidence="23" id="KW-0961">Cell wall biogenesis/degradation</keyword>
<evidence type="ECO:0000256" key="28">
    <source>
        <dbReference type="SAM" id="Phobius"/>
    </source>
</evidence>
<evidence type="ECO:0000256" key="13">
    <source>
        <dbReference type="ARBA" id="ARBA00022679"/>
    </source>
</evidence>
<comment type="similarity">
    <text evidence="4">In the C-terminal section; belongs to the transpeptidase family.</text>
</comment>
<comment type="caution">
    <text evidence="32">The sequence shown here is derived from an EMBL/GenBank/DDBJ whole genome shotgun (WGS) entry which is preliminary data.</text>
</comment>
<evidence type="ECO:0000313" key="32">
    <source>
        <dbReference type="EMBL" id="TXS93918.1"/>
    </source>
</evidence>
<evidence type="ECO:0000256" key="9">
    <source>
        <dbReference type="ARBA" id="ARBA00022519"/>
    </source>
</evidence>
<evidence type="ECO:0000256" key="16">
    <source>
        <dbReference type="ARBA" id="ARBA00022960"/>
    </source>
</evidence>
<keyword evidence="11" id="KW-0645">Protease</keyword>
<dbReference type="RefSeq" id="WP_148068260.1">
    <property type="nucleotide sequence ID" value="NZ_VRZA01000003.1"/>
</dbReference>
<comment type="similarity">
    <text evidence="5">In the N-terminal section; belongs to the glycosyltransferase 51 family.</text>
</comment>
<evidence type="ECO:0000256" key="22">
    <source>
        <dbReference type="ARBA" id="ARBA00023268"/>
    </source>
</evidence>
<evidence type="ECO:0000256" key="14">
    <source>
        <dbReference type="ARBA" id="ARBA00022692"/>
    </source>
</evidence>
<keyword evidence="19 28" id="KW-1133">Transmembrane helix</keyword>
<name>A0A5C8ZZK5_9GAMM</name>
<dbReference type="SUPFAM" id="SSF56601">
    <property type="entry name" value="beta-lactamase/transpeptidase-like"/>
    <property type="match status" value="1"/>
</dbReference>
<keyword evidence="13" id="KW-0808">Transferase</keyword>
<keyword evidence="20 28" id="KW-0472">Membrane</keyword>
<dbReference type="UniPathway" id="UPA00219"/>
<feature type="transmembrane region" description="Helical" evidence="28">
    <location>
        <begin position="7"/>
        <end position="29"/>
    </location>
</feature>
<dbReference type="GO" id="GO:0006508">
    <property type="term" value="P:proteolysis"/>
    <property type="evidence" value="ECO:0007669"/>
    <property type="project" value="UniProtKB-KW"/>
</dbReference>
<evidence type="ECO:0000256" key="4">
    <source>
        <dbReference type="ARBA" id="ARBA00007090"/>
    </source>
</evidence>
<evidence type="ECO:0000256" key="10">
    <source>
        <dbReference type="ARBA" id="ARBA00022645"/>
    </source>
</evidence>
<dbReference type="Proteomes" id="UP000321039">
    <property type="component" value="Unassembled WGS sequence"/>
</dbReference>
<dbReference type="GO" id="GO:0008955">
    <property type="term" value="F:peptidoglycan glycosyltransferase activity"/>
    <property type="evidence" value="ECO:0007669"/>
    <property type="project" value="UniProtKB-EC"/>
</dbReference>
<keyword evidence="17" id="KW-0735">Signal-anchor</keyword>
<keyword evidence="18" id="KW-0573">Peptidoglycan synthesis</keyword>
<dbReference type="NCBIfam" id="TIGR02074">
    <property type="entry name" value="PBP_1a_fam"/>
    <property type="match status" value="1"/>
</dbReference>
<evidence type="ECO:0000256" key="2">
    <source>
        <dbReference type="ARBA" id="ARBA00004249"/>
    </source>
</evidence>
<dbReference type="PANTHER" id="PTHR32282:SF27">
    <property type="entry name" value="PENICILLIN-BINDING PROTEIN 1A"/>
    <property type="match status" value="1"/>
</dbReference>
<comment type="pathway">
    <text evidence="27">Glycan biosynthesis.</text>
</comment>
<dbReference type="InterPro" id="IPR023346">
    <property type="entry name" value="Lysozyme-like_dom_sf"/>
</dbReference>
<dbReference type="Gene3D" id="1.10.3810.10">
    <property type="entry name" value="Biosynthetic peptidoglycan transglycosylase-like"/>
    <property type="match status" value="1"/>
</dbReference>
<evidence type="ECO:0000256" key="19">
    <source>
        <dbReference type="ARBA" id="ARBA00022989"/>
    </source>
</evidence>
<keyword evidence="21" id="KW-0046">Antibiotic resistance</keyword>
<feature type="domain" description="Penicillin-binding protein transpeptidase" evidence="29">
    <location>
        <begin position="435"/>
        <end position="697"/>
    </location>
</feature>
<sequence length="816" mass="90213">MDFLRFFLRAITLSSLGGVWILAGVYLYLSPKLPDVETLRDVKLQTPMRVYTREGDLIGQFGEQKRSPLPFDEIPQQFINALLAAEDDNFFHHQGIDLMGLMRAVSELVLTGEKGSGGSTLTMQVARNYFLTLERTFLRKFNEILLAIEIERRLNKEEIFELYFNRVFLGHRAYGFEAASHVYYGKGITELSLAQHAMLAGIPKAPSRNNPISGPDAGLERRNWILGRMQQLGYISPETYSGAVHEPISAAHHGAQLSFAAHYAAEMARQEMLDRYGIAAYNDGFQVYTTISSELQQVAQQAVINGLITYDKRHGYRGPERQLPPTVNTPEAITAMQDTWIATLRDTPTVAGLRAAVVTALYDDGITVLLGDKRSVEIHWANGLKQASPYLTENSRGRSPQRPEEVVAIGDLVRVKQDDSETWHLAQVPAVQAALVSLNPDNGAIVSVVGGMGFEDSKFNRATQAQRQPGSNFKPFLYSAALDDGFTAASLVNDAPVVVDDSSLEGMWRPENDSGKFYGPTRLRWALTKSRNLVSIRLLQQLGIDKLLAYIGRFGFDASEFTPNLSLALGTQTASPLQIVAAYAVLANGGYRVEPYLIQRIDDLNGNPIFEARPPTVCRDCGSESPGRDGAEELSMEEILAQDTPGQAALPRAERVMDERVNFIINSILQDVITQGTGRKALALERRDLAGKTGTTNGPMDAWFSGFNRDVVTTAWVGFDQYTPLGRREFGGTAALPIWIDYMREALRDSPDVPRQLPPGIVRVRIDPDSGQLATPGQAGAMFEYFREERVPAEPDMGSETLPGTRGTEDLVRDIF</sequence>
<evidence type="ECO:0000256" key="7">
    <source>
        <dbReference type="ARBA" id="ARBA00018638"/>
    </source>
</evidence>
<dbReference type="AlphaFoldDB" id="A0A5C8ZZK5"/>
<gene>
    <name evidence="32" type="ORF">FV139_09835</name>
</gene>
<dbReference type="EMBL" id="VRZA01000003">
    <property type="protein sequence ID" value="TXS93918.1"/>
    <property type="molecule type" value="Genomic_DNA"/>
</dbReference>
<dbReference type="GO" id="GO:0008658">
    <property type="term" value="F:penicillin binding"/>
    <property type="evidence" value="ECO:0007669"/>
    <property type="project" value="InterPro"/>
</dbReference>
<comment type="catalytic activity">
    <reaction evidence="26">
        <text>[GlcNAc-(1-&gt;4)-Mur2Ac(oyl-L-Ala-gamma-D-Glu-L-Lys-D-Ala-D-Ala)](n)-di-trans,octa-cis-undecaprenyl diphosphate + beta-D-GlcNAc-(1-&gt;4)-Mur2Ac(oyl-L-Ala-gamma-D-Glu-L-Lys-D-Ala-D-Ala)-di-trans,octa-cis-undecaprenyl diphosphate = [GlcNAc-(1-&gt;4)-Mur2Ac(oyl-L-Ala-gamma-D-Glu-L-Lys-D-Ala-D-Ala)](n+1)-di-trans,octa-cis-undecaprenyl diphosphate + di-trans,octa-cis-undecaprenyl diphosphate + H(+)</text>
        <dbReference type="Rhea" id="RHEA:23708"/>
        <dbReference type="Rhea" id="RHEA-COMP:9602"/>
        <dbReference type="Rhea" id="RHEA-COMP:9603"/>
        <dbReference type="ChEBI" id="CHEBI:15378"/>
        <dbReference type="ChEBI" id="CHEBI:58405"/>
        <dbReference type="ChEBI" id="CHEBI:60033"/>
        <dbReference type="ChEBI" id="CHEBI:78435"/>
        <dbReference type="EC" id="2.4.99.28"/>
    </reaction>
</comment>
<keyword evidence="22" id="KW-0511">Multifunctional enzyme</keyword>
<evidence type="ECO:0000256" key="11">
    <source>
        <dbReference type="ARBA" id="ARBA00022670"/>
    </source>
</evidence>
<dbReference type="EC" id="3.4.16.4" evidence="6"/>
<evidence type="ECO:0000256" key="8">
    <source>
        <dbReference type="ARBA" id="ARBA00022475"/>
    </source>
</evidence>
<accession>A0A5C8ZZK5</accession>
<proteinExistence type="inferred from homology"/>
<keyword evidence="33" id="KW-1185">Reference proteome</keyword>
<comment type="function">
    <text evidence="1">Cell wall formation. Synthesis of cross-linked peptidoglycan from the lipid intermediates. The enzyme has a penicillin-insensitive transglycosylase N-terminal domain (formation of linear glycan strands) and a penicillin-sensitive transpeptidase C-terminal domain (cross-linking of the peptide subunits).</text>
</comment>
<evidence type="ECO:0000256" key="3">
    <source>
        <dbReference type="ARBA" id="ARBA00004752"/>
    </source>
</evidence>
<evidence type="ECO:0000256" key="26">
    <source>
        <dbReference type="ARBA" id="ARBA00049902"/>
    </source>
</evidence>
<reference evidence="32 33" key="1">
    <citation type="submission" date="2019-08" db="EMBL/GenBank/DDBJ databases">
        <title>Parahaliea maris sp. nov., isolated from the surface seawater.</title>
        <authorList>
            <person name="Liu Y."/>
        </authorList>
    </citation>
    <scope>NUCLEOTIDE SEQUENCE [LARGE SCALE GENOMIC DNA]</scope>
    <source>
        <strain evidence="32 33">HSLHS9</strain>
    </source>
</reference>
<evidence type="ECO:0000259" key="29">
    <source>
        <dbReference type="Pfam" id="PF00905"/>
    </source>
</evidence>
<evidence type="ECO:0000256" key="25">
    <source>
        <dbReference type="ARBA" id="ARBA00044770"/>
    </source>
</evidence>
<keyword evidence="10" id="KW-0121">Carboxypeptidase</keyword>
<dbReference type="GO" id="GO:0008360">
    <property type="term" value="P:regulation of cell shape"/>
    <property type="evidence" value="ECO:0007669"/>
    <property type="project" value="UniProtKB-KW"/>
</dbReference>
<evidence type="ECO:0000256" key="21">
    <source>
        <dbReference type="ARBA" id="ARBA00023251"/>
    </source>
</evidence>
<evidence type="ECO:0000256" key="5">
    <source>
        <dbReference type="ARBA" id="ARBA00007739"/>
    </source>
</evidence>
<dbReference type="SUPFAM" id="SSF53955">
    <property type="entry name" value="Lysozyme-like"/>
    <property type="match status" value="1"/>
</dbReference>
<dbReference type="EC" id="2.4.99.28" evidence="25"/>
<evidence type="ECO:0000256" key="1">
    <source>
        <dbReference type="ARBA" id="ARBA00002624"/>
    </source>
</evidence>
<dbReference type="GO" id="GO:0009002">
    <property type="term" value="F:serine-type D-Ala-D-Ala carboxypeptidase activity"/>
    <property type="evidence" value="ECO:0007669"/>
    <property type="project" value="UniProtKB-EC"/>
</dbReference>
<dbReference type="Pfam" id="PF00912">
    <property type="entry name" value="Transgly"/>
    <property type="match status" value="1"/>
</dbReference>
<dbReference type="Pfam" id="PF00905">
    <property type="entry name" value="Transpeptidase"/>
    <property type="match status" value="1"/>
</dbReference>
<dbReference type="InterPro" id="IPR001264">
    <property type="entry name" value="Glyco_trans_51"/>
</dbReference>
<dbReference type="GO" id="GO:0071555">
    <property type="term" value="P:cell wall organization"/>
    <property type="evidence" value="ECO:0007669"/>
    <property type="project" value="UniProtKB-KW"/>
</dbReference>
<dbReference type="PANTHER" id="PTHR32282">
    <property type="entry name" value="BINDING PROTEIN TRANSPEPTIDASE, PUTATIVE-RELATED"/>
    <property type="match status" value="1"/>
</dbReference>
<feature type="domain" description="Penicillin-binding protein OB-like" evidence="31">
    <location>
        <begin position="316"/>
        <end position="431"/>
    </location>
</feature>
<evidence type="ECO:0000256" key="24">
    <source>
        <dbReference type="ARBA" id="ARBA00034000"/>
    </source>
</evidence>
<keyword evidence="15" id="KW-0378">Hydrolase</keyword>
<keyword evidence="8" id="KW-1003">Cell membrane</keyword>
<organism evidence="32 33">
    <name type="scientific">Parahaliea maris</name>
    <dbReference type="NCBI Taxonomy" id="2716870"/>
    <lineage>
        <taxon>Bacteria</taxon>
        <taxon>Pseudomonadati</taxon>
        <taxon>Pseudomonadota</taxon>
        <taxon>Gammaproteobacteria</taxon>
        <taxon>Cellvibrionales</taxon>
        <taxon>Halieaceae</taxon>
        <taxon>Parahaliea</taxon>
    </lineage>
</organism>
<protein>
    <recommendedName>
        <fullName evidence="7">Penicillin-binding protein 1A</fullName>
        <ecNumber evidence="25">2.4.99.28</ecNumber>
        <ecNumber evidence="6">3.4.16.4</ecNumber>
    </recommendedName>
</protein>
<evidence type="ECO:0000256" key="6">
    <source>
        <dbReference type="ARBA" id="ARBA00012448"/>
    </source>
</evidence>
<dbReference type="InterPro" id="IPR012338">
    <property type="entry name" value="Beta-lactam/transpept-like"/>
</dbReference>
<evidence type="ECO:0000256" key="12">
    <source>
        <dbReference type="ARBA" id="ARBA00022676"/>
    </source>
</evidence>
<evidence type="ECO:0000256" key="20">
    <source>
        <dbReference type="ARBA" id="ARBA00023136"/>
    </source>
</evidence>
<evidence type="ECO:0000256" key="17">
    <source>
        <dbReference type="ARBA" id="ARBA00022968"/>
    </source>
</evidence>
<comment type="pathway">
    <text evidence="3">Cell wall biogenesis; peptidoglycan biosynthesis.</text>
</comment>
<evidence type="ECO:0000256" key="27">
    <source>
        <dbReference type="ARBA" id="ARBA00060592"/>
    </source>
</evidence>
<dbReference type="InterPro" id="IPR036950">
    <property type="entry name" value="PBP_transglycosylase"/>
</dbReference>
<evidence type="ECO:0000256" key="23">
    <source>
        <dbReference type="ARBA" id="ARBA00023316"/>
    </source>
</evidence>
<dbReference type="InterPro" id="IPR050396">
    <property type="entry name" value="Glycosyltr_51/Transpeptidase"/>
</dbReference>
<keyword evidence="12" id="KW-0328">Glycosyltransferase</keyword>
<evidence type="ECO:0000256" key="18">
    <source>
        <dbReference type="ARBA" id="ARBA00022984"/>
    </source>
</evidence>
<dbReference type="Pfam" id="PF17092">
    <property type="entry name" value="PCB_OB"/>
    <property type="match status" value="1"/>
</dbReference>
<dbReference type="InterPro" id="IPR001460">
    <property type="entry name" value="PCN-bd_Tpept"/>
</dbReference>
<feature type="domain" description="Glycosyl transferase family 51" evidence="30">
    <location>
        <begin position="55"/>
        <end position="230"/>
    </location>
</feature>
<dbReference type="InterPro" id="IPR031376">
    <property type="entry name" value="PCB_OB"/>
</dbReference>
<comment type="subcellular location">
    <subcellularLocation>
        <location evidence="2">Cell inner membrane</location>
        <topology evidence="2">Single-pass type II membrane protein</topology>
    </subcellularLocation>
</comment>
<keyword evidence="9" id="KW-0997">Cell inner membrane</keyword>
<evidence type="ECO:0000259" key="31">
    <source>
        <dbReference type="Pfam" id="PF17092"/>
    </source>
</evidence>
<dbReference type="FunFam" id="1.10.3810.10:FF:000003">
    <property type="entry name" value="Penicillin-binding protein 1a"/>
    <property type="match status" value="1"/>
</dbReference>
<dbReference type="GO" id="GO:0009252">
    <property type="term" value="P:peptidoglycan biosynthetic process"/>
    <property type="evidence" value="ECO:0007669"/>
    <property type="project" value="UniProtKB-UniPathway"/>
</dbReference>
<dbReference type="Gene3D" id="3.40.710.10">
    <property type="entry name" value="DD-peptidase/beta-lactamase superfamily"/>
    <property type="match status" value="2"/>
</dbReference>
<keyword evidence="16" id="KW-0133">Cell shape</keyword>
<dbReference type="GO" id="GO:0030288">
    <property type="term" value="C:outer membrane-bounded periplasmic space"/>
    <property type="evidence" value="ECO:0007669"/>
    <property type="project" value="TreeGrafter"/>
</dbReference>
<dbReference type="GO" id="GO:0046677">
    <property type="term" value="P:response to antibiotic"/>
    <property type="evidence" value="ECO:0007669"/>
    <property type="project" value="UniProtKB-KW"/>
</dbReference>
<keyword evidence="14 28" id="KW-0812">Transmembrane</keyword>
<evidence type="ECO:0000313" key="33">
    <source>
        <dbReference type="Proteomes" id="UP000321039"/>
    </source>
</evidence>
<dbReference type="GO" id="GO:0005886">
    <property type="term" value="C:plasma membrane"/>
    <property type="evidence" value="ECO:0007669"/>
    <property type="project" value="UniProtKB-SubCell"/>
</dbReference>
<comment type="catalytic activity">
    <reaction evidence="24">
        <text>Preferential cleavage: (Ac)2-L-Lys-D-Ala-|-D-Ala. Also transpeptidation of peptidyl-alanyl moieties that are N-acyl substituents of D-alanine.</text>
        <dbReference type="EC" id="3.4.16.4"/>
    </reaction>
</comment>
<evidence type="ECO:0000256" key="15">
    <source>
        <dbReference type="ARBA" id="ARBA00022801"/>
    </source>
</evidence>
<evidence type="ECO:0000259" key="30">
    <source>
        <dbReference type="Pfam" id="PF00912"/>
    </source>
</evidence>